<evidence type="ECO:0000313" key="11">
    <source>
        <dbReference type="EMBL" id="MDA5094649.1"/>
    </source>
</evidence>
<reference evidence="11 12" key="1">
    <citation type="submission" date="2023-01" db="EMBL/GenBank/DDBJ databases">
        <authorList>
            <person name="Yoon J.-W."/>
        </authorList>
    </citation>
    <scope>NUCLEOTIDE SEQUENCE [LARGE SCALE GENOMIC DNA]</scope>
    <source>
        <strain evidence="11 12">KMU-50</strain>
    </source>
</reference>
<evidence type="ECO:0000259" key="10">
    <source>
        <dbReference type="Pfam" id="PF02397"/>
    </source>
</evidence>
<evidence type="ECO:0000313" key="12">
    <source>
        <dbReference type="Proteomes" id="UP001528040"/>
    </source>
</evidence>
<protein>
    <submittedName>
        <fullName evidence="11">Sugar transferase</fullName>
    </submittedName>
</protein>
<evidence type="ECO:0000256" key="3">
    <source>
        <dbReference type="ARBA" id="ARBA00022475"/>
    </source>
</evidence>
<dbReference type="PANTHER" id="PTHR30576:SF4">
    <property type="entry name" value="UNDECAPRENYL-PHOSPHATE GALACTOSE PHOSPHOTRANSFERASE"/>
    <property type="match status" value="1"/>
</dbReference>
<evidence type="ECO:0000256" key="6">
    <source>
        <dbReference type="ARBA" id="ARBA00022989"/>
    </source>
</evidence>
<proteinExistence type="inferred from homology"/>
<keyword evidence="3" id="KW-1003">Cell membrane</keyword>
<dbReference type="InterPro" id="IPR003362">
    <property type="entry name" value="Bact_transf"/>
</dbReference>
<accession>A0ABT4W2A2</accession>
<keyword evidence="12" id="KW-1185">Reference proteome</keyword>
<dbReference type="RefSeq" id="WP_271054354.1">
    <property type="nucleotide sequence ID" value="NZ_JAQIIO010000005.1"/>
</dbReference>
<keyword evidence="4 11" id="KW-0808">Transferase</keyword>
<comment type="caution">
    <text evidence="11">The sequence shown here is derived from an EMBL/GenBank/DDBJ whole genome shotgun (WGS) entry which is preliminary data.</text>
</comment>
<dbReference type="Pfam" id="PF02397">
    <property type="entry name" value="Bac_transf"/>
    <property type="match status" value="1"/>
</dbReference>
<evidence type="ECO:0000256" key="7">
    <source>
        <dbReference type="ARBA" id="ARBA00023136"/>
    </source>
</evidence>
<dbReference type="PANTHER" id="PTHR30576">
    <property type="entry name" value="COLANIC BIOSYNTHESIS UDP-GLUCOSE LIPID CARRIER TRANSFERASE"/>
    <property type="match status" value="1"/>
</dbReference>
<keyword evidence="7 9" id="KW-0472">Membrane</keyword>
<evidence type="ECO:0000256" key="5">
    <source>
        <dbReference type="ARBA" id="ARBA00022692"/>
    </source>
</evidence>
<keyword evidence="6 9" id="KW-1133">Transmembrane helix</keyword>
<gene>
    <name evidence="11" type="ORF">O2N63_11190</name>
</gene>
<name>A0ABT4W2A2_9RHOB</name>
<dbReference type="Proteomes" id="UP001528040">
    <property type="component" value="Unassembled WGS sequence"/>
</dbReference>
<evidence type="ECO:0000256" key="1">
    <source>
        <dbReference type="ARBA" id="ARBA00004236"/>
    </source>
</evidence>
<dbReference type="GO" id="GO:0016740">
    <property type="term" value="F:transferase activity"/>
    <property type="evidence" value="ECO:0007669"/>
    <property type="project" value="UniProtKB-KW"/>
</dbReference>
<evidence type="ECO:0000256" key="4">
    <source>
        <dbReference type="ARBA" id="ARBA00022679"/>
    </source>
</evidence>
<comment type="similarity">
    <text evidence="2">Belongs to the bacterial sugar transferase family.</text>
</comment>
<feature type="transmembrane region" description="Helical" evidence="9">
    <location>
        <begin position="44"/>
        <end position="67"/>
    </location>
</feature>
<keyword evidence="5 9" id="KW-0812">Transmembrane</keyword>
<organism evidence="11 12">
    <name type="scientific">Aliiroseovarius salicola</name>
    <dbReference type="NCBI Taxonomy" id="3009082"/>
    <lineage>
        <taxon>Bacteria</taxon>
        <taxon>Pseudomonadati</taxon>
        <taxon>Pseudomonadota</taxon>
        <taxon>Alphaproteobacteria</taxon>
        <taxon>Rhodobacterales</taxon>
        <taxon>Paracoccaceae</taxon>
        <taxon>Aliiroseovarius</taxon>
    </lineage>
</organism>
<evidence type="ECO:0000256" key="8">
    <source>
        <dbReference type="ARBA" id="ARBA00023169"/>
    </source>
</evidence>
<feature type="domain" description="Bacterial sugar transferase" evidence="10">
    <location>
        <begin position="39"/>
        <end position="227"/>
    </location>
</feature>
<evidence type="ECO:0000256" key="9">
    <source>
        <dbReference type="SAM" id="Phobius"/>
    </source>
</evidence>
<comment type="subcellular location">
    <subcellularLocation>
        <location evidence="1">Cell membrane</location>
    </subcellularLocation>
</comment>
<sequence>MTVEYRRFHNQISHRQISHRDAVEDLPKPEAGYYSRFGKRVLDIFIVLVSLPLVLPIIAISACVVMLDGSNPFYAQKRVGRGNKVFWMWKLRSMVPNAKETLSRVLNKDRAARLEWEKNQKLKNDPRITWFGHYIRKFSVDELPQIWNVLRGEMSIVGPRPMMPEQRSLYPGRSYYRFRPGLTGFWQVSDRNESSFAARSDHDRKYAKRVSIKTDILVILSTVKVVLHGTGY</sequence>
<keyword evidence="8" id="KW-0270">Exopolysaccharide synthesis</keyword>
<dbReference type="EMBL" id="JAQIIO010000005">
    <property type="protein sequence ID" value="MDA5094649.1"/>
    <property type="molecule type" value="Genomic_DNA"/>
</dbReference>
<evidence type="ECO:0000256" key="2">
    <source>
        <dbReference type="ARBA" id="ARBA00006464"/>
    </source>
</evidence>